<dbReference type="Proteomes" id="UP000005239">
    <property type="component" value="Unassembled WGS sequence"/>
</dbReference>
<accession>A0A8R1YUQ7</accession>
<sequence length="252" mass="28743">MSSDRLPSLMEPFHQLHSSTYEVDKRQPLMYPYKMHYQNGPICEYRKEFPSKNDRDDSSWKQSQSSVTLPVLKSPIMRLNVQVTAVRDLVAMKKGLKAYETPTGWKYFGNLMDDGRIALCGEESFGTGSIQIREKDGIWALLAWLQILAVKRKSVEEIVKEHWAEYGRNVFTRYDYENVESRGANLLMTFLEASMNASKGKELSANGVTYKVAHTDNFEYTDPVDGSVAKKQGLRVLFEDGSRLVFRLCGTG</sequence>
<dbReference type="GO" id="GO:0005975">
    <property type="term" value="P:carbohydrate metabolic process"/>
    <property type="evidence" value="ECO:0000318"/>
    <property type="project" value="GO_Central"/>
</dbReference>
<dbReference type="InterPro" id="IPR045244">
    <property type="entry name" value="PGM"/>
</dbReference>
<keyword evidence="2" id="KW-0460">Magnesium</keyword>
<dbReference type="OrthoDB" id="2291at2759"/>
<reference evidence="5" key="1">
    <citation type="journal article" date="2008" name="Nat. Genet.">
        <title>The Pristionchus pacificus genome provides a unique perspective on nematode lifestyle and parasitism.</title>
        <authorList>
            <person name="Dieterich C."/>
            <person name="Clifton S.W."/>
            <person name="Schuster L.N."/>
            <person name="Chinwalla A."/>
            <person name="Delehaunty K."/>
            <person name="Dinkelacker I."/>
            <person name="Fulton L."/>
            <person name="Fulton R."/>
            <person name="Godfrey J."/>
            <person name="Minx P."/>
            <person name="Mitreva M."/>
            <person name="Roeseler W."/>
            <person name="Tian H."/>
            <person name="Witte H."/>
            <person name="Yang S.P."/>
            <person name="Wilson R.K."/>
            <person name="Sommer R.J."/>
        </authorList>
    </citation>
    <scope>NUCLEOTIDE SEQUENCE [LARGE SCALE GENOMIC DNA]</scope>
    <source>
        <strain evidence="5">PS312</strain>
    </source>
</reference>
<evidence type="ECO:0000256" key="2">
    <source>
        <dbReference type="ARBA" id="ARBA00022842"/>
    </source>
</evidence>
<dbReference type="AlphaFoldDB" id="A0A2A6BA11"/>
<dbReference type="InterPro" id="IPR036900">
    <property type="entry name" value="A-D-PHexomutase_C_sf"/>
</dbReference>
<dbReference type="Gene3D" id="3.40.120.10">
    <property type="entry name" value="Alpha-D-Glucose-1,6-Bisphosphate, subunit A, domain 3"/>
    <property type="match status" value="1"/>
</dbReference>
<dbReference type="EnsemblMetazoa" id="PPA37676.1">
    <property type="protein sequence ID" value="PPA37676.1"/>
    <property type="gene ID" value="WBGene00276045"/>
</dbReference>
<dbReference type="SUPFAM" id="SSF53738">
    <property type="entry name" value="Phosphoglucomutase, first 3 domains"/>
    <property type="match status" value="1"/>
</dbReference>
<organism evidence="4 5">
    <name type="scientific">Pristionchus pacificus</name>
    <name type="common">Parasitic nematode worm</name>
    <dbReference type="NCBI Taxonomy" id="54126"/>
    <lineage>
        <taxon>Eukaryota</taxon>
        <taxon>Metazoa</taxon>
        <taxon>Ecdysozoa</taxon>
        <taxon>Nematoda</taxon>
        <taxon>Chromadorea</taxon>
        <taxon>Rhabditida</taxon>
        <taxon>Rhabditina</taxon>
        <taxon>Diplogasteromorpha</taxon>
        <taxon>Diplogasteroidea</taxon>
        <taxon>Neodiplogasteridae</taxon>
        <taxon>Pristionchus</taxon>
    </lineage>
</organism>
<dbReference type="Gene3D" id="3.30.310.50">
    <property type="entry name" value="Alpha-D-phosphohexomutase, C-terminal domain"/>
    <property type="match status" value="1"/>
</dbReference>
<protein>
    <submittedName>
        <fullName evidence="4">PGM_PMM_III domain-containing protein</fullName>
    </submittedName>
</protein>
<dbReference type="FunFam" id="3.30.310.50:FF:000027">
    <property type="entry name" value="Uncharacterized protein"/>
    <property type="match status" value="1"/>
</dbReference>
<evidence type="ECO:0000256" key="1">
    <source>
        <dbReference type="ARBA" id="ARBA00022723"/>
    </source>
</evidence>
<evidence type="ECO:0000256" key="3">
    <source>
        <dbReference type="ARBA" id="ARBA00023235"/>
    </source>
</evidence>
<dbReference type="SUPFAM" id="SSF55957">
    <property type="entry name" value="Phosphoglucomutase, C-terminal domain"/>
    <property type="match status" value="1"/>
</dbReference>
<dbReference type="PANTHER" id="PTHR22573:SF2">
    <property type="entry name" value="PHOSPHOGLUCOMUTASE"/>
    <property type="match status" value="1"/>
</dbReference>
<name>A0A2A6BA11_PRIPA</name>
<dbReference type="PANTHER" id="PTHR22573">
    <property type="entry name" value="PHOSPHOHEXOMUTASE FAMILY MEMBER"/>
    <property type="match status" value="1"/>
</dbReference>
<dbReference type="InterPro" id="IPR005846">
    <property type="entry name" value="A-D-PHexomutase_a/b/a-III"/>
</dbReference>
<proteinExistence type="predicted"/>
<dbReference type="InterPro" id="IPR016055">
    <property type="entry name" value="A-D-PHexomutase_a/b/a-I/II/III"/>
</dbReference>
<keyword evidence="3" id="KW-0413">Isomerase</keyword>
<reference evidence="4" key="2">
    <citation type="submission" date="2022-06" db="UniProtKB">
        <authorList>
            <consortium name="EnsemblMetazoa"/>
        </authorList>
    </citation>
    <scope>IDENTIFICATION</scope>
    <source>
        <strain evidence="4">PS312</strain>
    </source>
</reference>
<evidence type="ECO:0000313" key="5">
    <source>
        <dbReference type="Proteomes" id="UP000005239"/>
    </source>
</evidence>
<gene>
    <name evidence="4" type="primary">WBGene00276045</name>
</gene>
<keyword evidence="5" id="KW-1185">Reference proteome</keyword>
<evidence type="ECO:0000313" key="4">
    <source>
        <dbReference type="EnsemblMetazoa" id="PPA37676.1"/>
    </source>
</evidence>
<accession>A0A2A6BA11</accession>
<dbReference type="Pfam" id="PF02880">
    <property type="entry name" value="PGM_PMM_III"/>
    <property type="match status" value="1"/>
</dbReference>
<dbReference type="GO" id="GO:0046872">
    <property type="term" value="F:metal ion binding"/>
    <property type="evidence" value="ECO:0007669"/>
    <property type="project" value="UniProtKB-KW"/>
</dbReference>
<keyword evidence="1" id="KW-0479">Metal-binding</keyword>
<dbReference type="Pfam" id="PF24947">
    <property type="entry name" value="PGM1_C_vert_fung"/>
    <property type="match status" value="1"/>
</dbReference>
<dbReference type="GO" id="GO:0005829">
    <property type="term" value="C:cytosol"/>
    <property type="evidence" value="ECO:0000318"/>
    <property type="project" value="GO_Central"/>
</dbReference>
<dbReference type="GO" id="GO:0004614">
    <property type="term" value="F:phosphoglucomutase activity"/>
    <property type="evidence" value="ECO:0000318"/>
    <property type="project" value="GO_Central"/>
</dbReference>